<dbReference type="RefSeq" id="WP_130475739.1">
    <property type="nucleotide sequence ID" value="NZ_SFCC01000006.1"/>
</dbReference>
<accession>A0A4Q7J983</accession>
<protein>
    <submittedName>
        <fullName evidence="3">PQQ-dependent sugar dehydrogenase</fullName>
    </submittedName>
</protein>
<feature type="region of interest" description="Disordered" evidence="1">
    <location>
        <begin position="252"/>
        <end position="288"/>
    </location>
</feature>
<dbReference type="SUPFAM" id="SSF50952">
    <property type="entry name" value="Soluble quinoprotein glucose dehydrogenase"/>
    <property type="match status" value="1"/>
</dbReference>
<gene>
    <name evidence="3" type="ORF">EWH70_13730</name>
</gene>
<evidence type="ECO:0000313" key="4">
    <source>
        <dbReference type="Proteomes" id="UP000292003"/>
    </source>
</evidence>
<feature type="compositionally biased region" description="Basic and acidic residues" evidence="1">
    <location>
        <begin position="257"/>
        <end position="266"/>
    </location>
</feature>
<dbReference type="Proteomes" id="UP000292003">
    <property type="component" value="Unassembled WGS sequence"/>
</dbReference>
<dbReference type="PROSITE" id="PS51257">
    <property type="entry name" value="PROKAR_LIPOPROTEIN"/>
    <property type="match status" value="1"/>
</dbReference>
<dbReference type="EMBL" id="SFCC01000006">
    <property type="protein sequence ID" value="RZQ63486.1"/>
    <property type="molecule type" value="Genomic_DNA"/>
</dbReference>
<feature type="region of interest" description="Disordered" evidence="1">
    <location>
        <begin position="21"/>
        <end position="42"/>
    </location>
</feature>
<reference evidence="3 4" key="1">
    <citation type="submission" date="2019-02" db="EMBL/GenBank/DDBJ databases">
        <title>Draft genome sequence of Amycolatopsis sp. 8-3EHSu isolated from roots of Suaeda maritima.</title>
        <authorList>
            <person name="Duangmal K."/>
            <person name="Chantavorakit T."/>
        </authorList>
    </citation>
    <scope>NUCLEOTIDE SEQUENCE [LARGE SCALE GENOMIC DNA]</scope>
    <source>
        <strain evidence="3 4">8-3EHSu</strain>
    </source>
</reference>
<dbReference type="PANTHER" id="PTHR19328:SF13">
    <property type="entry name" value="HIPL1 PROTEIN"/>
    <property type="match status" value="1"/>
</dbReference>
<dbReference type="InterPro" id="IPR011041">
    <property type="entry name" value="Quinoprot_gluc/sorb_DH_b-prop"/>
</dbReference>
<dbReference type="Gene3D" id="2.120.10.30">
    <property type="entry name" value="TolB, C-terminal domain"/>
    <property type="match status" value="1"/>
</dbReference>
<evidence type="ECO:0000313" key="3">
    <source>
        <dbReference type="EMBL" id="RZQ63486.1"/>
    </source>
</evidence>
<comment type="caution">
    <text evidence="3">The sequence shown here is derived from an EMBL/GenBank/DDBJ whole genome shotgun (WGS) entry which is preliminary data.</text>
</comment>
<dbReference type="InterPro" id="IPR011042">
    <property type="entry name" value="6-blade_b-propeller_TolB-like"/>
</dbReference>
<sequence length="400" mass="42156">MRARTVGLLLTVCCGLTACSSEPVEQPSPAPQVPTPAPPTGTALKIEEVAGGLEHPWDVGFLPDGKVLVTQRPGRLALLSGMTPGATVTEVDADFADVLVKGEGGLMGLAVHPDFVHSRRFVTCQTRQNGGSPVDVRVVTWTLSPDGRSAQRVGDLLTGLPVNASGRHSGCRPTVAPDGALLVGTGDIADHPGIPQDRKNLGGKVLRIDLRTGEGLPDNPFASSPDPVERRLLTYGHRNVQGVAVQPGSDQVFISEHGPRGRDEVSKIIPGRNYGWDPSRGGTTDEYDESVSMSDTERFPDAVPPLWTSGSVSEAPSGAAFLAGTQWGQLEGRLAVVALRGQKMLLFRLDGSGAVTDVLLPPEFNDTHGRLRAARLGPDGALYVSTSTGDNDKILRVTLA</sequence>
<dbReference type="PANTHER" id="PTHR19328">
    <property type="entry name" value="HEDGEHOG-INTERACTING PROTEIN"/>
    <property type="match status" value="1"/>
</dbReference>
<feature type="compositionally biased region" description="Pro residues" evidence="1">
    <location>
        <begin position="26"/>
        <end position="39"/>
    </location>
</feature>
<name>A0A4Q7J983_9PSEU</name>
<dbReference type="AlphaFoldDB" id="A0A4Q7J983"/>
<evidence type="ECO:0000259" key="2">
    <source>
        <dbReference type="Pfam" id="PF07995"/>
    </source>
</evidence>
<organism evidence="3 4">
    <name type="scientific">Amycolatopsis suaedae</name>
    <dbReference type="NCBI Taxonomy" id="2510978"/>
    <lineage>
        <taxon>Bacteria</taxon>
        <taxon>Bacillati</taxon>
        <taxon>Actinomycetota</taxon>
        <taxon>Actinomycetes</taxon>
        <taxon>Pseudonocardiales</taxon>
        <taxon>Pseudonocardiaceae</taxon>
        <taxon>Amycolatopsis</taxon>
    </lineage>
</organism>
<keyword evidence="4" id="KW-1185">Reference proteome</keyword>
<feature type="domain" description="Glucose/Sorbosone dehydrogenase" evidence="2">
    <location>
        <begin position="53"/>
        <end position="390"/>
    </location>
</feature>
<dbReference type="InterPro" id="IPR012938">
    <property type="entry name" value="Glc/Sorbosone_DH"/>
</dbReference>
<proteinExistence type="predicted"/>
<evidence type="ECO:0000256" key="1">
    <source>
        <dbReference type="SAM" id="MobiDB-lite"/>
    </source>
</evidence>
<dbReference type="Pfam" id="PF07995">
    <property type="entry name" value="GSDH"/>
    <property type="match status" value="1"/>
</dbReference>
<dbReference type="OrthoDB" id="9770043at2"/>